<organism evidence="2">
    <name type="scientific">Shewanella decolorationis</name>
    <dbReference type="NCBI Taxonomy" id="256839"/>
    <lineage>
        <taxon>Bacteria</taxon>
        <taxon>Pseudomonadati</taxon>
        <taxon>Pseudomonadota</taxon>
        <taxon>Gammaproteobacteria</taxon>
        <taxon>Alteromonadales</taxon>
        <taxon>Shewanellaceae</taxon>
        <taxon>Shewanella</taxon>
    </lineage>
</organism>
<reference evidence="2" key="1">
    <citation type="journal article" date="2019" name="Ecotoxicol. Environ. Saf.">
        <title>Microbial characterization of heavy metal resistant bacterial strains isolated from an electroplating wastewater treatment plant.</title>
        <authorList>
            <person name="Cai X."/>
            <person name="Zheng X."/>
            <person name="Zhang D."/>
            <person name="Iqbal W."/>
            <person name="Liu C."/>
            <person name="Yang B."/>
            <person name="Zhao X."/>
            <person name="Lu X."/>
            <person name="Mao Y."/>
        </authorList>
    </citation>
    <scope>NUCLEOTIDE SEQUENCE [LARGE SCALE GENOMIC DNA]</scope>
    <source>
        <strain evidence="2">Ni1-3</strain>
    </source>
</reference>
<name>A0A5B8R463_9GAMM</name>
<keyword evidence="1" id="KW-0472">Membrane</keyword>
<gene>
    <name evidence="2" type="ORF">D0436_23195</name>
</gene>
<evidence type="ECO:0000313" key="2">
    <source>
        <dbReference type="EMBL" id="QDZ93107.1"/>
    </source>
</evidence>
<feature type="transmembrane region" description="Helical" evidence="1">
    <location>
        <begin position="12"/>
        <end position="33"/>
    </location>
</feature>
<keyword evidence="1" id="KW-0812">Transmembrane</keyword>
<evidence type="ECO:0000256" key="1">
    <source>
        <dbReference type="SAM" id="Phobius"/>
    </source>
</evidence>
<accession>A0A5B8R463</accession>
<keyword evidence="1" id="KW-1133">Transmembrane helix</keyword>
<protein>
    <recommendedName>
        <fullName evidence="3">DUF4083 domain-containing protein</fullName>
    </recommendedName>
</protein>
<evidence type="ECO:0008006" key="3">
    <source>
        <dbReference type="Google" id="ProtNLM"/>
    </source>
</evidence>
<sequence length="61" mass="7246">MGGDILFSFMRFLSIFLYIAPIIFIVWFSIKFLKVQKERNKILNSIADKLDKLDTFNKQDN</sequence>
<dbReference type="AlphaFoldDB" id="A0A5B8R463"/>
<dbReference type="EMBL" id="CP031775">
    <property type="protein sequence ID" value="QDZ93107.1"/>
    <property type="molecule type" value="Genomic_DNA"/>
</dbReference>
<proteinExistence type="predicted"/>